<accession>A0A6J5VIM7</accession>
<gene>
    <name evidence="2" type="ORF">CURHAP_LOCUS45468</name>
</gene>
<feature type="compositionally biased region" description="Polar residues" evidence="1">
    <location>
        <begin position="83"/>
        <end position="106"/>
    </location>
</feature>
<proteinExistence type="predicted"/>
<evidence type="ECO:0000256" key="1">
    <source>
        <dbReference type="SAM" id="MobiDB-lite"/>
    </source>
</evidence>
<feature type="compositionally biased region" description="Low complexity" evidence="1">
    <location>
        <begin position="1"/>
        <end position="20"/>
    </location>
</feature>
<evidence type="ECO:0000313" key="3">
    <source>
        <dbReference type="Proteomes" id="UP000507222"/>
    </source>
</evidence>
<feature type="compositionally biased region" description="Low complexity" evidence="1">
    <location>
        <begin position="32"/>
        <end position="46"/>
    </location>
</feature>
<feature type="region of interest" description="Disordered" evidence="1">
    <location>
        <begin position="1"/>
        <end position="113"/>
    </location>
</feature>
<dbReference type="Proteomes" id="UP000507222">
    <property type="component" value="Unassembled WGS sequence"/>
</dbReference>
<organism evidence="2 3">
    <name type="scientific">Prunus armeniaca</name>
    <name type="common">Apricot</name>
    <name type="synonym">Armeniaca vulgaris</name>
    <dbReference type="NCBI Taxonomy" id="36596"/>
    <lineage>
        <taxon>Eukaryota</taxon>
        <taxon>Viridiplantae</taxon>
        <taxon>Streptophyta</taxon>
        <taxon>Embryophyta</taxon>
        <taxon>Tracheophyta</taxon>
        <taxon>Spermatophyta</taxon>
        <taxon>Magnoliopsida</taxon>
        <taxon>eudicotyledons</taxon>
        <taxon>Gunneridae</taxon>
        <taxon>Pentapetalae</taxon>
        <taxon>rosids</taxon>
        <taxon>fabids</taxon>
        <taxon>Rosales</taxon>
        <taxon>Rosaceae</taxon>
        <taxon>Amygdaloideae</taxon>
        <taxon>Amygdaleae</taxon>
        <taxon>Prunus</taxon>
    </lineage>
</organism>
<dbReference type="AlphaFoldDB" id="A0A6J5VIM7"/>
<sequence length="167" mass="17462">MPSSSPTSSPSVRLSLSHTSALRENPKALFTRPPSRAQPSAPAVRRLFGVHGPHAFLTDQPYVPSPAGRRPGWPPDNRVWLSVGSSHSPEISPETSCRRSSAPSSDCQREKRRLSFPSSPLHLVISAGFAAAQRGPPGATGTGLGEGLPISALRSAAVAGLKLTSEG</sequence>
<evidence type="ECO:0000313" key="2">
    <source>
        <dbReference type="EMBL" id="CAB4287507.1"/>
    </source>
</evidence>
<protein>
    <submittedName>
        <fullName evidence="2">Uncharacterized protein</fullName>
    </submittedName>
</protein>
<name>A0A6J5VIM7_PRUAR</name>
<dbReference type="EMBL" id="CAEKDK010000007">
    <property type="protein sequence ID" value="CAB4287507.1"/>
    <property type="molecule type" value="Genomic_DNA"/>
</dbReference>
<reference evidence="2 3" key="1">
    <citation type="submission" date="2020-05" db="EMBL/GenBank/DDBJ databases">
        <authorList>
            <person name="Campoy J."/>
            <person name="Schneeberger K."/>
            <person name="Spophaly S."/>
        </authorList>
    </citation>
    <scope>NUCLEOTIDE SEQUENCE [LARGE SCALE GENOMIC DNA]</scope>
    <source>
        <strain evidence="2">PruArmRojPasFocal</strain>
    </source>
</reference>